<evidence type="ECO:0000256" key="5">
    <source>
        <dbReference type="ARBA" id="ARBA00023136"/>
    </source>
</evidence>
<evidence type="ECO:0000313" key="9">
    <source>
        <dbReference type="Proteomes" id="UP001153712"/>
    </source>
</evidence>
<feature type="transmembrane region" description="Helical" evidence="6">
    <location>
        <begin position="122"/>
        <end position="146"/>
    </location>
</feature>
<gene>
    <name evidence="8" type="ORF">PHYEVI_LOCUS10466</name>
</gene>
<feature type="transmembrane region" description="Helical" evidence="6">
    <location>
        <begin position="306"/>
        <end position="326"/>
    </location>
</feature>
<evidence type="ECO:0000256" key="1">
    <source>
        <dbReference type="ARBA" id="ARBA00004370"/>
    </source>
</evidence>
<dbReference type="PANTHER" id="PTHR46641">
    <property type="entry name" value="FMRFAMIDE RECEPTOR-RELATED"/>
    <property type="match status" value="1"/>
</dbReference>
<dbReference type="InterPro" id="IPR052954">
    <property type="entry name" value="GPCR-Ligand_Int"/>
</dbReference>
<comment type="similarity">
    <text evidence="2">Belongs to the G-protein coupled receptor 1 family.</text>
</comment>
<keyword evidence="5 6" id="KW-0472">Membrane</keyword>
<dbReference type="PANTHER" id="PTHR46641:SF25">
    <property type="entry name" value="CNMAMIDE RECEPTOR-RELATED"/>
    <property type="match status" value="1"/>
</dbReference>
<sequence length="389" mass="43099">MGSSFLLFEIYLDFPAHLREFPSSMALSQPAGDPGKPSKNTLDVVLYSVITTVISAFGVFTNALSLIVLRRKELNWSVYTYLTVLAAADLAISIMFLLGGLARGTFCSTSLFAYDTSIGLPVAGTINSMAVLATVGVTIDRVFYLWNPSRCGRPKFCDRKVARKSMIVGLIACIAINSPYCFIFERNARGDLIVSEFFRSRNYIYFNWFMLFLLTIIPGVVLISGNFFLLTALQKARRLSAKCCSTGKKLNAKEHTAMTATLVCVITLFVLTEIPANLLSRTRAVTLIFIGGYMDADSELLEATRAVCTLLGALNATVNFLLYYLFCPPFCRALRATFASNRNVQINVIVLSDHYRKILRSLFEKNHRGNASTSVVRATTEPEYLTVSL</sequence>
<dbReference type="OrthoDB" id="10011262at2759"/>
<feature type="transmembrane region" description="Helical" evidence="6">
    <location>
        <begin position="254"/>
        <end position="272"/>
    </location>
</feature>
<feature type="transmembrane region" description="Helical" evidence="6">
    <location>
        <begin position="167"/>
        <end position="185"/>
    </location>
</feature>
<feature type="transmembrane region" description="Helical" evidence="6">
    <location>
        <begin position="44"/>
        <end position="69"/>
    </location>
</feature>
<dbReference type="Proteomes" id="UP001153712">
    <property type="component" value="Chromosome 7"/>
</dbReference>
<reference evidence="8" key="1">
    <citation type="submission" date="2022-01" db="EMBL/GenBank/DDBJ databases">
        <authorList>
            <person name="King R."/>
        </authorList>
    </citation>
    <scope>NUCLEOTIDE SEQUENCE</scope>
</reference>
<organism evidence="8 9">
    <name type="scientific">Phyllotreta striolata</name>
    <name type="common">Striped flea beetle</name>
    <name type="synonym">Crioceris striolata</name>
    <dbReference type="NCBI Taxonomy" id="444603"/>
    <lineage>
        <taxon>Eukaryota</taxon>
        <taxon>Metazoa</taxon>
        <taxon>Ecdysozoa</taxon>
        <taxon>Arthropoda</taxon>
        <taxon>Hexapoda</taxon>
        <taxon>Insecta</taxon>
        <taxon>Pterygota</taxon>
        <taxon>Neoptera</taxon>
        <taxon>Endopterygota</taxon>
        <taxon>Coleoptera</taxon>
        <taxon>Polyphaga</taxon>
        <taxon>Cucujiformia</taxon>
        <taxon>Chrysomeloidea</taxon>
        <taxon>Chrysomelidae</taxon>
        <taxon>Galerucinae</taxon>
        <taxon>Alticini</taxon>
        <taxon>Phyllotreta</taxon>
    </lineage>
</organism>
<feature type="domain" description="G-protein coupled receptors family 1 profile" evidence="7">
    <location>
        <begin position="61"/>
        <end position="323"/>
    </location>
</feature>
<comment type="subcellular location">
    <subcellularLocation>
        <location evidence="1">Membrane</location>
    </subcellularLocation>
</comment>
<dbReference type="InterPro" id="IPR017452">
    <property type="entry name" value="GPCR_Rhodpsn_7TM"/>
</dbReference>
<evidence type="ECO:0000259" key="7">
    <source>
        <dbReference type="PROSITE" id="PS50262"/>
    </source>
</evidence>
<evidence type="ECO:0000313" key="8">
    <source>
        <dbReference type="EMBL" id="CAG9864209.1"/>
    </source>
</evidence>
<dbReference type="GO" id="GO:0004930">
    <property type="term" value="F:G protein-coupled receptor activity"/>
    <property type="evidence" value="ECO:0007669"/>
    <property type="project" value="InterPro"/>
</dbReference>
<name>A0A9N9TT84_PHYSR</name>
<protein>
    <recommendedName>
        <fullName evidence="7">G-protein coupled receptors family 1 profile domain-containing protein</fullName>
    </recommendedName>
</protein>
<dbReference type="PROSITE" id="PS50262">
    <property type="entry name" value="G_PROTEIN_RECEP_F1_2"/>
    <property type="match status" value="1"/>
</dbReference>
<dbReference type="InterPro" id="IPR000276">
    <property type="entry name" value="GPCR_Rhodpsn"/>
</dbReference>
<accession>A0A9N9TT84</accession>
<keyword evidence="3 6" id="KW-0812">Transmembrane</keyword>
<feature type="transmembrane region" description="Helical" evidence="6">
    <location>
        <begin position="81"/>
        <end position="102"/>
    </location>
</feature>
<dbReference type="EMBL" id="OU900100">
    <property type="protein sequence ID" value="CAG9864209.1"/>
    <property type="molecule type" value="Genomic_DNA"/>
</dbReference>
<keyword evidence="4 6" id="KW-1133">Transmembrane helix</keyword>
<evidence type="ECO:0000256" key="2">
    <source>
        <dbReference type="ARBA" id="ARBA00010663"/>
    </source>
</evidence>
<proteinExistence type="inferred from homology"/>
<dbReference type="Pfam" id="PF00001">
    <property type="entry name" value="7tm_1"/>
    <property type="match status" value="1"/>
</dbReference>
<feature type="transmembrane region" description="Helical" evidence="6">
    <location>
        <begin position="205"/>
        <end position="233"/>
    </location>
</feature>
<dbReference type="SUPFAM" id="SSF81321">
    <property type="entry name" value="Family A G protein-coupled receptor-like"/>
    <property type="match status" value="1"/>
</dbReference>
<evidence type="ECO:0000256" key="3">
    <source>
        <dbReference type="ARBA" id="ARBA00022692"/>
    </source>
</evidence>
<keyword evidence="9" id="KW-1185">Reference proteome</keyword>
<dbReference type="AlphaFoldDB" id="A0A9N9TT84"/>
<dbReference type="GO" id="GO:0016020">
    <property type="term" value="C:membrane"/>
    <property type="evidence" value="ECO:0007669"/>
    <property type="project" value="UniProtKB-SubCell"/>
</dbReference>
<dbReference type="Gene3D" id="1.20.1070.10">
    <property type="entry name" value="Rhodopsin 7-helix transmembrane proteins"/>
    <property type="match status" value="1"/>
</dbReference>
<evidence type="ECO:0000256" key="4">
    <source>
        <dbReference type="ARBA" id="ARBA00022989"/>
    </source>
</evidence>
<dbReference type="CDD" id="cd14978">
    <property type="entry name" value="7tmA_FMRFamide_R-like"/>
    <property type="match status" value="1"/>
</dbReference>
<evidence type="ECO:0000256" key="6">
    <source>
        <dbReference type="SAM" id="Phobius"/>
    </source>
</evidence>
<dbReference type="PRINTS" id="PR00237">
    <property type="entry name" value="GPCRRHODOPSN"/>
</dbReference>